<gene>
    <name evidence="3" type="ORF">BCT49_05390</name>
</gene>
<organism evidence="3 4">
    <name type="scientific">Vibrio lentus</name>
    <dbReference type="NCBI Taxonomy" id="136468"/>
    <lineage>
        <taxon>Bacteria</taxon>
        <taxon>Pseudomonadati</taxon>
        <taxon>Pseudomonadota</taxon>
        <taxon>Gammaproteobacteria</taxon>
        <taxon>Vibrionales</taxon>
        <taxon>Vibrionaceae</taxon>
        <taxon>Vibrio</taxon>
    </lineage>
</organism>
<dbReference type="EMBL" id="MCZK01000105">
    <property type="protein sequence ID" value="PMM71100.1"/>
    <property type="molecule type" value="Genomic_DNA"/>
</dbReference>
<dbReference type="PANTHER" id="PTHR43228">
    <property type="entry name" value="TWO-COMPONENT RESPONSE REGULATOR"/>
    <property type="match status" value="1"/>
</dbReference>
<dbReference type="Pfam" id="PF00072">
    <property type="entry name" value="Response_reg"/>
    <property type="match status" value="1"/>
</dbReference>
<dbReference type="InterPro" id="IPR052048">
    <property type="entry name" value="ST_Response_Regulator"/>
</dbReference>
<feature type="domain" description="Response regulatory" evidence="2">
    <location>
        <begin position="15"/>
        <end position="136"/>
    </location>
</feature>
<dbReference type="AlphaFoldDB" id="A0A2N7K8P8"/>
<proteinExistence type="predicted"/>
<dbReference type="SUPFAM" id="SSF48452">
    <property type="entry name" value="TPR-like"/>
    <property type="match status" value="1"/>
</dbReference>
<dbReference type="PANTHER" id="PTHR43228:SF1">
    <property type="entry name" value="TWO-COMPONENT RESPONSE REGULATOR ARR22"/>
    <property type="match status" value="1"/>
</dbReference>
<sequence length="548" mass="62895">MDDKIKNIDNFKCLNILIVDDSKTSAMLIRQQIHSLGTPHDNIHICSSYQEAVKCVSQCFYNVLIVDYHLEQRINGNELVYLLRKKNLLNYQTGIIVISGDSSQETVLTVLSSKVQHFIKKPIQTQMLAVKIINVRDDQKSIAQAQKLIANEQVDLFEKADELSSIIDISPSLIVIESNILDTLEEQQQWALLSLMLQRSTTPMHMSKVSSIASDFLQQGRFNEASQILENFLISNPLAHKALDKLAYIYDKLERPHDALRVAIRAFECTPSIQRRMLTAAKLSAKVHNTSTLISIGKAFAQNLSIMDISWLSGVICYSDCVLEQLQKQLPSSERKQLVSCMIHFFKIVNQKVTVSQRPFLICYKQLFSAYIYLMKNRPDEAHQCLFKAISPHYDLFDKLPTALMVKMIHLAEQFGEIWLSEYLLTLAATRDLIDKQTKNELMNLTSEKYRTDKVRGLKQKLQVAKEANNTNDPKSYTCYQVLLDEYPLCVEAQLGLMKASILFNRETQYQSEQLDKLMSYNYLPTNWRLWLEDIKRVGINLPLPDAL</sequence>
<comment type="caution">
    <text evidence="3">The sequence shown here is derived from an EMBL/GenBank/DDBJ whole genome shotgun (WGS) entry which is preliminary data.</text>
</comment>
<dbReference type="InterPro" id="IPR011990">
    <property type="entry name" value="TPR-like_helical_dom_sf"/>
</dbReference>
<dbReference type="Gene3D" id="1.25.40.10">
    <property type="entry name" value="Tetratricopeptide repeat domain"/>
    <property type="match status" value="1"/>
</dbReference>
<evidence type="ECO:0000256" key="1">
    <source>
        <dbReference type="PROSITE-ProRule" id="PRU00169"/>
    </source>
</evidence>
<dbReference type="GO" id="GO:0000160">
    <property type="term" value="P:phosphorelay signal transduction system"/>
    <property type="evidence" value="ECO:0007669"/>
    <property type="project" value="InterPro"/>
</dbReference>
<accession>A0A2N7K8P8</accession>
<dbReference type="OrthoDB" id="5902636at2"/>
<evidence type="ECO:0000313" key="4">
    <source>
        <dbReference type="Proteomes" id="UP000235406"/>
    </source>
</evidence>
<evidence type="ECO:0000259" key="2">
    <source>
        <dbReference type="PROSITE" id="PS50110"/>
    </source>
</evidence>
<dbReference type="Proteomes" id="UP000235406">
    <property type="component" value="Unassembled WGS sequence"/>
</dbReference>
<dbReference type="SUPFAM" id="SSF52172">
    <property type="entry name" value="CheY-like"/>
    <property type="match status" value="1"/>
</dbReference>
<keyword evidence="1" id="KW-0597">Phosphoprotein</keyword>
<reference evidence="4" key="1">
    <citation type="submission" date="2016-07" db="EMBL/GenBank/DDBJ databases">
        <title>Nontailed viruses are major unrecognized killers of bacteria in the ocean.</title>
        <authorList>
            <person name="Kauffman K."/>
            <person name="Hussain F."/>
            <person name="Yang J."/>
            <person name="Arevalo P."/>
            <person name="Brown J."/>
            <person name="Cutler M."/>
            <person name="Kelly L."/>
            <person name="Polz M.F."/>
        </authorList>
    </citation>
    <scope>NUCLEOTIDE SEQUENCE [LARGE SCALE GENOMIC DNA]</scope>
    <source>
        <strain evidence="4">10N.261.46.F8</strain>
    </source>
</reference>
<dbReference type="RefSeq" id="WP_102435115.1">
    <property type="nucleotide sequence ID" value="NZ_CAWNVI010000105.1"/>
</dbReference>
<dbReference type="Gene3D" id="3.40.50.2300">
    <property type="match status" value="1"/>
</dbReference>
<name>A0A2N7K8P8_9VIBR</name>
<dbReference type="InterPro" id="IPR001789">
    <property type="entry name" value="Sig_transdc_resp-reg_receiver"/>
</dbReference>
<dbReference type="PROSITE" id="PS50110">
    <property type="entry name" value="RESPONSE_REGULATORY"/>
    <property type="match status" value="1"/>
</dbReference>
<evidence type="ECO:0000313" key="3">
    <source>
        <dbReference type="EMBL" id="PMM71100.1"/>
    </source>
</evidence>
<protein>
    <recommendedName>
        <fullName evidence="2">Response regulatory domain-containing protein</fullName>
    </recommendedName>
</protein>
<feature type="modified residue" description="4-aspartylphosphate" evidence="1">
    <location>
        <position position="67"/>
    </location>
</feature>
<dbReference type="InterPro" id="IPR011006">
    <property type="entry name" value="CheY-like_superfamily"/>
</dbReference>
<dbReference type="SMART" id="SM00448">
    <property type="entry name" value="REC"/>
    <property type="match status" value="1"/>
</dbReference>